<evidence type="ECO:0000256" key="7">
    <source>
        <dbReference type="SAM" id="MobiDB-lite"/>
    </source>
</evidence>
<evidence type="ECO:0000256" key="2">
    <source>
        <dbReference type="ARBA" id="ARBA00009796"/>
    </source>
</evidence>
<keyword evidence="3" id="KW-0963">Cytoplasm</keyword>
<dbReference type="Pfam" id="PF00578">
    <property type="entry name" value="AhpC-TSA"/>
    <property type="match status" value="1"/>
</dbReference>
<dbReference type="CDD" id="cd02947">
    <property type="entry name" value="TRX_family"/>
    <property type="match status" value="1"/>
</dbReference>
<accession>A0A7S1TKN2</accession>
<gene>
    <name evidence="9" type="ORF">EAUS1353_LOCUS1408</name>
</gene>
<dbReference type="PROSITE" id="PS51352">
    <property type="entry name" value="THIOREDOXIN_2"/>
    <property type="match status" value="2"/>
</dbReference>
<dbReference type="GO" id="GO:0033554">
    <property type="term" value="P:cellular response to stress"/>
    <property type="evidence" value="ECO:0007669"/>
    <property type="project" value="TreeGrafter"/>
</dbReference>
<dbReference type="InterPro" id="IPR000866">
    <property type="entry name" value="AhpC/TSA"/>
</dbReference>
<dbReference type="PANTHER" id="PTHR10681:SF128">
    <property type="entry name" value="THIOREDOXIN-DEPENDENT PEROXIDE REDUCTASE, MITOCHONDRIAL"/>
    <property type="match status" value="1"/>
</dbReference>
<dbReference type="InterPro" id="IPR019479">
    <property type="entry name" value="Peroxiredoxin_C"/>
</dbReference>
<dbReference type="Pfam" id="PF00085">
    <property type="entry name" value="Thioredoxin"/>
    <property type="match status" value="1"/>
</dbReference>
<dbReference type="Gene3D" id="3.40.30.10">
    <property type="entry name" value="Glutaredoxin"/>
    <property type="match status" value="2"/>
</dbReference>
<dbReference type="PRINTS" id="PR00421">
    <property type="entry name" value="THIOREDOXIN"/>
</dbReference>
<feature type="domain" description="Thioredoxin" evidence="8">
    <location>
        <begin position="324"/>
        <end position="436"/>
    </location>
</feature>
<keyword evidence="5" id="KW-1015">Disulfide bond</keyword>
<protein>
    <recommendedName>
        <fullName evidence="8">Thioredoxin domain-containing protein</fullName>
    </recommendedName>
</protein>
<dbReference type="InterPro" id="IPR013766">
    <property type="entry name" value="Thioredoxin_domain"/>
</dbReference>
<dbReference type="InterPro" id="IPR050217">
    <property type="entry name" value="Peroxiredoxin"/>
</dbReference>
<reference evidence="9" key="1">
    <citation type="submission" date="2021-01" db="EMBL/GenBank/DDBJ databases">
        <authorList>
            <person name="Corre E."/>
            <person name="Pelletier E."/>
            <person name="Niang G."/>
            <person name="Scheremetjew M."/>
            <person name="Finn R."/>
            <person name="Kale V."/>
            <person name="Holt S."/>
            <person name="Cochrane G."/>
            <person name="Meng A."/>
            <person name="Brown T."/>
            <person name="Cohen L."/>
        </authorList>
    </citation>
    <scope>NUCLEOTIDE SEQUENCE</scope>
    <source>
        <strain evidence="9">CCMP3124</strain>
    </source>
</reference>
<sequence length="438" mass="47577">MAGGMGWRGCARVIARSVSGSATATVSERGAAGAMRGLPVMTSGARRGLRTIGGGGGGARYADWTPPTPPPSTFANLSEEDKRVLIDMYREVQGQNDRRSPRAVADDDDNDDGFEDPISYGQPTVALEERAPSFIENALVDGEISVLNLDDFRGKYVILLFYPKDWTFVCPTELIAFSEAVERFKSLDVQLIGLSTDSAESHLAWTRASRAKGGLGRINFPLVADLTKSISVQYGVLKIEDGVAYRGMFILDRELTVKQITLNNLDVGRSVDEAERLVQALQHVEKHGVVCPAGWKPGERDMLGDPEGSIEYFESLYGGADTVSAENEIAPNLERLKSQEQIDAFLTQNPIAILDFYAPWCGKCRQLGPKIEKLAKDYPSVKVAKVDIDTPALKASLADSVTSLPTVRLFRNGELDTELIGYKPNALEALFKNGAGVA</sequence>
<dbReference type="GO" id="GO:0008379">
    <property type="term" value="F:thioredoxin peroxidase activity"/>
    <property type="evidence" value="ECO:0007669"/>
    <property type="project" value="TreeGrafter"/>
</dbReference>
<dbReference type="AlphaFoldDB" id="A0A7S1TKN2"/>
<dbReference type="InterPro" id="IPR036249">
    <property type="entry name" value="Thioredoxin-like_sf"/>
</dbReference>
<name>A0A7S1TKN2_9RHOD</name>
<dbReference type="GO" id="GO:0005829">
    <property type="term" value="C:cytosol"/>
    <property type="evidence" value="ECO:0007669"/>
    <property type="project" value="TreeGrafter"/>
</dbReference>
<evidence type="ECO:0000313" key="9">
    <source>
        <dbReference type="EMBL" id="CAD9239670.1"/>
    </source>
</evidence>
<organism evidence="9">
    <name type="scientific">Erythrolobus australicus</name>
    <dbReference type="NCBI Taxonomy" id="1077150"/>
    <lineage>
        <taxon>Eukaryota</taxon>
        <taxon>Rhodophyta</taxon>
        <taxon>Bangiophyceae</taxon>
        <taxon>Porphyridiales</taxon>
        <taxon>Porphyridiaceae</taxon>
        <taxon>Erythrolobus</taxon>
    </lineage>
</organism>
<comment type="subcellular location">
    <subcellularLocation>
        <location evidence="1">Cytoplasm</location>
    </subcellularLocation>
</comment>
<dbReference type="PANTHER" id="PTHR10681">
    <property type="entry name" value="THIOREDOXIN PEROXIDASE"/>
    <property type="match status" value="1"/>
</dbReference>
<evidence type="ECO:0000256" key="6">
    <source>
        <dbReference type="ARBA" id="ARBA00023284"/>
    </source>
</evidence>
<dbReference type="GO" id="GO:0006979">
    <property type="term" value="P:response to oxidative stress"/>
    <property type="evidence" value="ECO:0007669"/>
    <property type="project" value="TreeGrafter"/>
</dbReference>
<feature type="compositionally biased region" description="Acidic residues" evidence="7">
    <location>
        <begin position="106"/>
        <end position="115"/>
    </location>
</feature>
<dbReference type="EMBL" id="HBGI01002155">
    <property type="protein sequence ID" value="CAD9239670.1"/>
    <property type="molecule type" value="Transcribed_RNA"/>
</dbReference>
<dbReference type="SUPFAM" id="SSF52833">
    <property type="entry name" value="Thioredoxin-like"/>
    <property type="match status" value="2"/>
</dbReference>
<dbReference type="FunFam" id="3.40.30.10:FF:000002">
    <property type="entry name" value="Alkyl hydroperoxide reductase C"/>
    <property type="match status" value="1"/>
</dbReference>
<proteinExistence type="inferred from homology"/>
<dbReference type="Pfam" id="PF10417">
    <property type="entry name" value="1-cysPrx_C"/>
    <property type="match status" value="1"/>
</dbReference>
<dbReference type="CDD" id="cd03015">
    <property type="entry name" value="PRX_Typ2cys"/>
    <property type="match status" value="1"/>
</dbReference>
<keyword evidence="6" id="KW-0676">Redox-active center</keyword>
<evidence type="ECO:0000256" key="1">
    <source>
        <dbReference type="ARBA" id="ARBA00004496"/>
    </source>
</evidence>
<feature type="domain" description="Thioredoxin" evidence="8">
    <location>
        <begin position="125"/>
        <end position="283"/>
    </location>
</feature>
<evidence type="ECO:0000256" key="3">
    <source>
        <dbReference type="ARBA" id="ARBA00022490"/>
    </source>
</evidence>
<comment type="similarity">
    <text evidence="2">Belongs to the peroxiredoxin family. AhpC/Prx1 subfamily.</text>
</comment>
<feature type="region of interest" description="Disordered" evidence="7">
    <location>
        <begin position="94"/>
        <end position="121"/>
    </location>
</feature>
<evidence type="ECO:0000259" key="8">
    <source>
        <dbReference type="PROSITE" id="PS51352"/>
    </source>
</evidence>
<feature type="region of interest" description="Disordered" evidence="7">
    <location>
        <begin position="45"/>
        <end position="76"/>
    </location>
</feature>
<dbReference type="GO" id="GO:0042744">
    <property type="term" value="P:hydrogen peroxide catabolic process"/>
    <property type="evidence" value="ECO:0007669"/>
    <property type="project" value="TreeGrafter"/>
</dbReference>
<evidence type="ECO:0000256" key="4">
    <source>
        <dbReference type="ARBA" id="ARBA00023002"/>
    </source>
</evidence>
<keyword evidence="4" id="KW-0560">Oxidoreductase</keyword>
<evidence type="ECO:0000256" key="5">
    <source>
        <dbReference type="ARBA" id="ARBA00023157"/>
    </source>
</evidence>
<dbReference type="GO" id="GO:0045454">
    <property type="term" value="P:cell redox homeostasis"/>
    <property type="evidence" value="ECO:0007669"/>
    <property type="project" value="TreeGrafter"/>
</dbReference>